<accession>A0A7Y5APE8</accession>
<dbReference type="SUPFAM" id="SSF55781">
    <property type="entry name" value="GAF domain-like"/>
    <property type="match status" value="1"/>
</dbReference>
<gene>
    <name evidence="6" type="primary">prsK</name>
    <name evidence="6" type="ORF">HRH59_02835</name>
</gene>
<dbReference type="Pfam" id="PF02518">
    <property type="entry name" value="HATPase_c"/>
    <property type="match status" value="1"/>
</dbReference>
<dbReference type="InterPro" id="IPR014265">
    <property type="entry name" value="XrtA/PrsK"/>
</dbReference>
<sequence>MDLLSQLALDKIGFALAALANLVFFLLIVVTRVKNLPRFLLLSWALISIVWSVFYMLSKAPAYSNTASLILESSRNLILLLFLLSALGQKNQRFWQLLQSQSVITLILLSSIWLVLSKWQLISVNLMFTGSLALYIFQLALLEALYRKAAENRWQYKPLVLSISVCTLFDFILLAEAALFGQIDAQMWAARGFICAAMIPFLVIAIRRIQAWGISVYVSRDIVLQSTLVLTAGLYLCLIAIAGFYIRYIGGQWSNLVQAIFLVLGFAMLAGMLLSGAFRRRLKVFIEKHFFANKFDYRIKWLELTRQLRLVDISKPEQYDTILHAWLNAIGYNRGCLLRVGNNADVIPLACVNRVSLSGSEKALVQRYIEKFAHQHWIVDLTDYTDPFTQQHLNQRDVDIQLILPIHSESKLWGLCLINTPEVDRQKLNWELRDYLMLVTEQIANYLMLMQASKTLSENAQFAAFSRMSAFVLHDLKNVKAQIDLMLQNSVKHKTNPEFINDSFDTLAAMQQRLANMLSQLGNKRSASADQTIFKAADVVQQIINQRCAAKHPIPQLTIDSDAQLSVNKERFASVVYHLIDNAQHATQADGWVSVTISSDALYLTLEIADNGCGMSADFINQRLFKPFDSTKGNAGMGVGAYDALHFAEQHSGQLHVSSKEGAGSTFTLKLPRYQPVKSSNNKDC</sequence>
<dbReference type="NCBIfam" id="TIGR02916">
    <property type="entry name" value="PEP_his_kin"/>
    <property type="match status" value="1"/>
</dbReference>
<evidence type="ECO:0000259" key="5">
    <source>
        <dbReference type="PROSITE" id="PS50109"/>
    </source>
</evidence>
<dbReference type="InterPro" id="IPR003594">
    <property type="entry name" value="HATPase_dom"/>
</dbReference>
<dbReference type="Gene3D" id="3.30.450.40">
    <property type="match status" value="1"/>
</dbReference>
<dbReference type="InterPro" id="IPR029016">
    <property type="entry name" value="GAF-like_dom_sf"/>
</dbReference>
<dbReference type="PANTHER" id="PTHR43547">
    <property type="entry name" value="TWO-COMPONENT HISTIDINE KINASE"/>
    <property type="match status" value="1"/>
</dbReference>
<feature type="transmembrane region" description="Helical" evidence="4">
    <location>
        <begin position="39"/>
        <end position="57"/>
    </location>
</feature>
<comment type="catalytic activity">
    <reaction evidence="1">
        <text>ATP + protein L-histidine = ADP + protein N-phospho-L-histidine.</text>
        <dbReference type="EC" id="2.7.13.3"/>
    </reaction>
</comment>
<feature type="transmembrane region" description="Helical" evidence="4">
    <location>
        <begin position="256"/>
        <end position="278"/>
    </location>
</feature>
<dbReference type="Gene3D" id="3.30.565.10">
    <property type="entry name" value="Histidine kinase-like ATPase, C-terminal domain"/>
    <property type="match status" value="1"/>
</dbReference>
<evidence type="ECO:0000256" key="2">
    <source>
        <dbReference type="ARBA" id="ARBA00012438"/>
    </source>
</evidence>
<dbReference type="InterPro" id="IPR004358">
    <property type="entry name" value="Sig_transdc_His_kin-like_C"/>
</dbReference>
<keyword evidence="6" id="KW-0808">Transferase</keyword>
<name>A0A7Y5APE8_9GAMM</name>
<evidence type="ECO:0000256" key="4">
    <source>
        <dbReference type="SAM" id="Phobius"/>
    </source>
</evidence>
<dbReference type="SMART" id="SM00387">
    <property type="entry name" value="HATPase_c"/>
    <property type="match status" value="1"/>
</dbReference>
<keyword evidence="4" id="KW-1133">Transmembrane helix</keyword>
<keyword evidence="6" id="KW-0418">Kinase</keyword>
<dbReference type="GO" id="GO:0000155">
    <property type="term" value="F:phosphorelay sensor kinase activity"/>
    <property type="evidence" value="ECO:0007669"/>
    <property type="project" value="TreeGrafter"/>
</dbReference>
<dbReference type="EC" id="2.7.13.3" evidence="2"/>
<dbReference type="EMBL" id="JABSOD010000002">
    <property type="protein sequence ID" value="NRQ41511.1"/>
    <property type="molecule type" value="Genomic_DNA"/>
</dbReference>
<evidence type="ECO:0000256" key="1">
    <source>
        <dbReference type="ARBA" id="ARBA00000085"/>
    </source>
</evidence>
<dbReference type="PANTHER" id="PTHR43547:SF2">
    <property type="entry name" value="HYBRID SIGNAL TRANSDUCTION HISTIDINE KINASE C"/>
    <property type="match status" value="1"/>
</dbReference>
<reference evidence="6 7" key="1">
    <citation type="submission" date="2020-06" db="EMBL/GenBank/DDBJ databases">
        <title>Rheinheimera sp. nov., a marine bacterium isolated from coastal.</title>
        <authorList>
            <person name="Yu Q."/>
            <person name="Qi Y."/>
            <person name="Pu J."/>
        </authorList>
    </citation>
    <scope>NUCLEOTIDE SEQUENCE [LARGE SCALE GENOMIC DNA]</scope>
    <source>
        <strain evidence="6 7">YQF-2</strain>
    </source>
</reference>
<dbReference type="InterPro" id="IPR005467">
    <property type="entry name" value="His_kinase_dom"/>
</dbReference>
<keyword evidence="4" id="KW-0472">Membrane</keyword>
<dbReference type="InterPro" id="IPR036890">
    <property type="entry name" value="HATPase_C_sf"/>
</dbReference>
<evidence type="ECO:0000313" key="6">
    <source>
        <dbReference type="EMBL" id="NRQ41511.1"/>
    </source>
</evidence>
<feature type="transmembrane region" description="Helical" evidence="4">
    <location>
        <begin position="12"/>
        <end position="30"/>
    </location>
</feature>
<feature type="domain" description="Histidine kinase" evidence="5">
    <location>
        <begin position="471"/>
        <end position="675"/>
    </location>
</feature>
<keyword evidence="4" id="KW-0812">Transmembrane</keyword>
<feature type="transmembrane region" description="Helical" evidence="4">
    <location>
        <begin position="227"/>
        <end position="250"/>
    </location>
</feature>
<proteinExistence type="predicted"/>
<keyword evidence="7" id="KW-1185">Reference proteome</keyword>
<dbReference type="PROSITE" id="PS50109">
    <property type="entry name" value="HIS_KIN"/>
    <property type="match status" value="1"/>
</dbReference>
<dbReference type="PRINTS" id="PR00344">
    <property type="entry name" value="BCTRLSENSOR"/>
</dbReference>
<keyword evidence="3" id="KW-0597">Phosphoprotein</keyword>
<feature type="transmembrane region" description="Helical" evidence="4">
    <location>
        <begin position="187"/>
        <end position="206"/>
    </location>
</feature>
<feature type="transmembrane region" description="Helical" evidence="4">
    <location>
        <begin position="94"/>
        <end position="116"/>
    </location>
</feature>
<dbReference type="AlphaFoldDB" id="A0A7Y5APE8"/>
<comment type="caution">
    <text evidence="6">The sequence shown here is derived from an EMBL/GenBank/DDBJ whole genome shotgun (WGS) entry which is preliminary data.</text>
</comment>
<organism evidence="6 7">
    <name type="scientific">Rheinheimera lutimaris</name>
    <dbReference type="NCBI Taxonomy" id="2740584"/>
    <lineage>
        <taxon>Bacteria</taxon>
        <taxon>Pseudomonadati</taxon>
        <taxon>Pseudomonadota</taxon>
        <taxon>Gammaproteobacteria</taxon>
        <taxon>Chromatiales</taxon>
        <taxon>Chromatiaceae</taxon>
        <taxon>Rheinheimera</taxon>
    </lineage>
</organism>
<feature type="transmembrane region" description="Helical" evidence="4">
    <location>
        <begin position="158"/>
        <end position="181"/>
    </location>
</feature>
<evidence type="ECO:0000256" key="3">
    <source>
        <dbReference type="ARBA" id="ARBA00022553"/>
    </source>
</evidence>
<dbReference type="Proteomes" id="UP000523161">
    <property type="component" value="Unassembled WGS sequence"/>
</dbReference>
<protein>
    <recommendedName>
        <fullName evidence="2">histidine kinase</fullName>
        <ecNumber evidence="2">2.7.13.3</ecNumber>
    </recommendedName>
</protein>
<evidence type="ECO:0000313" key="7">
    <source>
        <dbReference type="Proteomes" id="UP000523161"/>
    </source>
</evidence>
<dbReference type="RefSeq" id="WP_173499754.1">
    <property type="nucleotide sequence ID" value="NZ_JABSOD010000002.1"/>
</dbReference>
<feature type="transmembrane region" description="Helical" evidence="4">
    <location>
        <begin position="122"/>
        <end position="146"/>
    </location>
</feature>
<dbReference type="CDD" id="cd00075">
    <property type="entry name" value="HATPase"/>
    <property type="match status" value="1"/>
</dbReference>
<dbReference type="SUPFAM" id="SSF55874">
    <property type="entry name" value="ATPase domain of HSP90 chaperone/DNA topoisomerase II/histidine kinase"/>
    <property type="match status" value="1"/>
</dbReference>